<comment type="caution">
    <text evidence="3">The sequence shown here is derived from an EMBL/GenBank/DDBJ whole genome shotgun (WGS) entry which is preliminary data.</text>
</comment>
<dbReference type="EMBL" id="JAVHJL010000003">
    <property type="protein sequence ID" value="KAK6506605.1"/>
    <property type="molecule type" value="Genomic_DNA"/>
</dbReference>
<sequence length="347" mass="38692">MRFSAVYSIIWNITIPLICFTPGAESYILSVPAWNEFVQAERPNLEAIAHQIDILKEIANYDCPVGGGPVFLPVLEFIYRRSLLRLLEVFDEARLSFRMLFAKMDQLAKMAKSKNSAHNMVNPPATTPAVTLQKMLDAGWDELWPNPRVKKLLDEIHLVAANGALLSMRISNYINDLPGWEHADTITDQANIDNLARVIDSDGEFTIGDNVEGIIVGPELERSRAVLKRTLRSFLQFFQTSRMQFKTYANNASISMANPELVDLLRSNDPNHGGGDTPFTFADLLGNIVKWFDCWIPELQDLIYLVDQLGALPGPEPEGEQDQTQGVIGEIGDTTHDSGMEIEDGGS</sequence>
<gene>
    <name evidence="3" type="ORF">TWF481_005063</name>
</gene>
<reference evidence="3 4" key="1">
    <citation type="submission" date="2023-08" db="EMBL/GenBank/DDBJ databases">
        <authorList>
            <person name="Palmer J.M."/>
        </authorList>
    </citation>
    <scope>NUCLEOTIDE SEQUENCE [LARGE SCALE GENOMIC DNA]</scope>
    <source>
        <strain evidence="3 4">TWF481</strain>
    </source>
</reference>
<evidence type="ECO:0000313" key="3">
    <source>
        <dbReference type="EMBL" id="KAK6506605.1"/>
    </source>
</evidence>
<evidence type="ECO:0000256" key="2">
    <source>
        <dbReference type="SAM" id="SignalP"/>
    </source>
</evidence>
<feature type="chain" id="PRO_5043508223" evidence="2">
    <location>
        <begin position="27"/>
        <end position="347"/>
    </location>
</feature>
<organism evidence="3 4">
    <name type="scientific">Arthrobotrys musiformis</name>
    <dbReference type="NCBI Taxonomy" id="47236"/>
    <lineage>
        <taxon>Eukaryota</taxon>
        <taxon>Fungi</taxon>
        <taxon>Dikarya</taxon>
        <taxon>Ascomycota</taxon>
        <taxon>Pezizomycotina</taxon>
        <taxon>Orbiliomycetes</taxon>
        <taxon>Orbiliales</taxon>
        <taxon>Orbiliaceae</taxon>
        <taxon>Arthrobotrys</taxon>
    </lineage>
</organism>
<dbReference type="Proteomes" id="UP001370758">
    <property type="component" value="Unassembled WGS sequence"/>
</dbReference>
<evidence type="ECO:0000313" key="4">
    <source>
        <dbReference type="Proteomes" id="UP001370758"/>
    </source>
</evidence>
<dbReference type="AlphaFoldDB" id="A0AAV9WET3"/>
<keyword evidence="2" id="KW-0732">Signal</keyword>
<name>A0AAV9WET3_9PEZI</name>
<keyword evidence="4" id="KW-1185">Reference proteome</keyword>
<feature type="region of interest" description="Disordered" evidence="1">
    <location>
        <begin position="314"/>
        <end position="347"/>
    </location>
</feature>
<accession>A0AAV9WET3</accession>
<protein>
    <submittedName>
        <fullName evidence="3">Uncharacterized protein</fullName>
    </submittedName>
</protein>
<proteinExistence type="predicted"/>
<evidence type="ECO:0000256" key="1">
    <source>
        <dbReference type="SAM" id="MobiDB-lite"/>
    </source>
</evidence>
<feature type="signal peptide" evidence="2">
    <location>
        <begin position="1"/>
        <end position="26"/>
    </location>
</feature>